<dbReference type="SUPFAM" id="SSF53448">
    <property type="entry name" value="Nucleotide-diphospho-sugar transferases"/>
    <property type="match status" value="1"/>
</dbReference>
<dbReference type="Gene3D" id="3.90.550.10">
    <property type="entry name" value="Spore Coat Polysaccharide Biosynthesis Protein SpsA, Chain A"/>
    <property type="match status" value="1"/>
</dbReference>
<dbReference type="InterPro" id="IPR029044">
    <property type="entry name" value="Nucleotide-diphossugar_trans"/>
</dbReference>
<reference evidence="2" key="1">
    <citation type="submission" date="2022-05" db="EMBL/GenBank/DDBJ databases">
        <title>Expanded diversity of anoxic marine methylotrophy in a Black Sea sulfate reducing microorganism.</title>
        <authorList>
            <person name="Fischer P.Q."/>
            <person name="Stams A.J.M."/>
            <person name="Villanueva L."/>
            <person name="Sousa D.Z."/>
        </authorList>
    </citation>
    <scope>NUCLEOTIDE SEQUENCE</scope>
    <source>
        <strain evidence="2">P130</strain>
    </source>
</reference>
<dbReference type="Proteomes" id="UP001176021">
    <property type="component" value="Unassembled WGS sequence"/>
</dbReference>
<gene>
    <name evidence="2" type="ORF">M8H41_21310</name>
</gene>
<evidence type="ECO:0000313" key="2">
    <source>
        <dbReference type="EMBL" id="MDO0825368.1"/>
    </source>
</evidence>
<name>A0ABT8QVJ6_9FIRM</name>
<dbReference type="Pfam" id="PF00248">
    <property type="entry name" value="Aldo_ket_red"/>
    <property type="match status" value="1"/>
</dbReference>
<keyword evidence="3" id="KW-1185">Reference proteome</keyword>
<dbReference type="PANTHER" id="PTHR43312">
    <property type="entry name" value="D-THREO-ALDOSE 1-DEHYDROGENASE"/>
    <property type="match status" value="1"/>
</dbReference>
<dbReference type="Gene3D" id="3.20.20.100">
    <property type="entry name" value="NADP-dependent oxidoreductase domain"/>
    <property type="match status" value="1"/>
</dbReference>
<dbReference type="CDD" id="cd19097">
    <property type="entry name" value="AKR_unchar"/>
    <property type="match status" value="1"/>
</dbReference>
<dbReference type="EMBL" id="JAMJEV010000024">
    <property type="protein sequence ID" value="MDO0825368.1"/>
    <property type="molecule type" value="Genomic_DNA"/>
</dbReference>
<sequence>MKKVRVVIQSRLSSTRLPAKGVLPVAGMPSVVLCALRAANTGLDVIVATSTEPSDDLTVAVLREAGISYLRGSLNNVLDRFCLVTQDLMADDIVVRLTADNLFPDGGFIEGLIKQFIDRKLSYLGTQSPIDGLPYGLSAEVFYVEALRQANNLVTTSSDREHVTPWIKRTYGTNNYISSANIVNFAQLRCTIDTFQDYLTVNKVFSLIKNPIAEKWTHLCGILEGVSYKDNFQIPCRLKNNLLQSELTLGTAQLGLNYGIANNSGLPSVDEAVDMIRYAIDHGLTHIDSARAYGEAESRIGKALIGGYAERVDVITKLDPLLKSFSLNSALCLHKAVDASVFRSCRELRSGTIDTILLHRWEERYIQGGEIWQRLVDLKGEGVIKILGVSVQTPEEALQALAEPEVNHIQLPFNILDWRWKKKEVDKAILRRGDVVVHARSTLLQGLLVNRSVDATLPNTPKELALELEQNLDILVHDLQRYNRTDLCLAYVRAQTWIDSLVVGAETMVQLKENITMFQNPPLTVDECATVENILTGAPVELLDPSKW</sequence>
<organism evidence="2 3">
    <name type="scientific">Desulfosporosinus nitroreducens</name>
    <dbReference type="NCBI Taxonomy" id="2018668"/>
    <lineage>
        <taxon>Bacteria</taxon>
        <taxon>Bacillati</taxon>
        <taxon>Bacillota</taxon>
        <taxon>Clostridia</taxon>
        <taxon>Eubacteriales</taxon>
        <taxon>Desulfitobacteriaceae</taxon>
        <taxon>Desulfosporosinus</taxon>
    </lineage>
</organism>
<protein>
    <submittedName>
        <fullName evidence="2">Aldo/keto reductase</fullName>
    </submittedName>
</protein>
<dbReference type="InterPro" id="IPR036812">
    <property type="entry name" value="NAD(P)_OxRdtase_dom_sf"/>
</dbReference>
<dbReference type="PANTHER" id="PTHR43312:SF1">
    <property type="entry name" value="NADP-DEPENDENT OXIDOREDUCTASE DOMAIN-CONTAINING PROTEIN"/>
    <property type="match status" value="1"/>
</dbReference>
<evidence type="ECO:0000313" key="3">
    <source>
        <dbReference type="Proteomes" id="UP001176021"/>
    </source>
</evidence>
<dbReference type="InterPro" id="IPR023210">
    <property type="entry name" value="NADP_OxRdtase_dom"/>
</dbReference>
<dbReference type="InterPro" id="IPR003329">
    <property type="entry name" value="Cytidylyl_trans"/>
</dbReference>
<feature type="domain" description="NADP-dependent oxidoreductase" evidence="1">
    <location>
        <begin position="246"/>
        <end position="534"/>
    </location>
</feature>
<dbReference type="Pfam" id="PF02348">
    <property type="entry name" value="CTP_transf_3"/>
    <property type="match status" value="1"/>
</dbReference>
<dbReference type="RefSeq" id="WP_302049979.1">
    <property type="nucleotide sequence ID" value="NZ_JAMJEV010000024.1"/>
</dbReference>
<proteinExistence type="predicted"/>
<comment type="caution">
    <text evidence="2">The sequence shown here is derived from an EMBL/GenBank/DDBJ whole genome shotgun (WGS) entry which is preliminary data.</text>
</comment>
<accession>A0ABT8QVJ6</accession>
<evidence type="ECO:0000259" key="1">
    <source>
        <dbReference type="Pfam" id="PF00248"/>
    </source>
</evidence>
<dbReference type="InterPro" id="IPR053135">
    <property type="entry name" value="AKR2_Oxidoreductase"/>
</dbReference>
<dbReference type="SUPFAM" id="SSF51430">
    <property type="entry name" value="NAD(P)-linked oxidoreductase"/>
    <property type="match status" value="1"/>
</dbReference>